<evidence type="ECO:0000256" key="3">
    <source>
        <dbReference type="ARBA" id="ARBA00022989"/>
    </source>
</evidence>
<feature type="transmembrane region" description="Helical" evidence="6">
    <location>
        <begin position="52"/>
        <end position="73"/>
    </location>
</feature>
<dbReference type="PANTHER" id="PTHR43027">
    <property type="entry name" value="DOXORUBICIN RESISTANCE ABC TRANSPORTER PERMEASE PROTEIN DRRC-RELATED"/>
    <property type="match status" value="1"/>
</dbReference>
<feature type="transmembrane region" description="Helical" evidence="6">
    <location>
        <begin position="12"/>
        <end position="32"/>
    </location>
</feature>
<comment type="subcellular location">
    <subcellularLocation>
        <location evidence="6">Cell membrane</location>
        <topology evidence="6">Multi-pass membrane protein</topology>
    </subcellularLocation>
    <subcellularLocation>
        <location evidence="1">Membrane</location>
        <topology evidence="1">Multi-pass membrane protein</topology>
    </subcellularLocation>
</comment>
<evidence type="ECO:0000256" key="2">
    <source>
        <dbReference type="ARBA" id="ARBA00022692"/>
    </source>
</evidence>
<evidence type="ECO:0000259" key="7">
    <source>
        <dbReference type="PROSITE" id="PS51012"/>
    </source>
</evidence>
<dbReference type="InterPro" id="IPR013525">
    <property type="entry name" value="ABC2_TM"/>
</dbReference>
<feature type="transmembrane region" description="Helical" evidence="6">
    <location>
        <begin position="214"/>
        <end position="234"/>
    </location>
</feature>
<keyword evidence="6" id="KW-1003">Cell membrane</keyword>
<keyword evidence="4 6" id="KW-0472">Membrane</keyword>
<dbReference type="PANTHER" id="PTHR43027:SF2">
    <property type="entry name" value="TRANSPORT PERMEASE PROTEIN"/>
    <property type="match status" value="1"/>
</dbReference>
<keyword evidence="6" id="KW-0813">Transport</keyword>
<evidence type="ECO:0000256" key="4">
    <source>
        <dbReference type="ARBA" id="ARBA00023136"/>
    </source>
</evidence>
<evidence type="ECO:0000256" key="1">
    <source>
        <dbReference type="ARBA" id="ARBA00004141"/>
    </source>
</evidence>
<dbReference type="GO" id="GO:0046677">
    <property type="term" value="P:response to antibiotic"/>
    <property type="evidence" value="ECO:0007669"/>
    <property type="project" value="UniProtKB-KW"/>
</dbReference>
<dbReference type="PIRSF" id="PIRSF006648">
    <property type="entry name" value="DrrB"/>
    <property type="match status" value="1"/>
</dbReference>
<keyword evidence="9" id="KW-1185">Reference proteome</keyword>
<feature type="transmembrane region" description="Helical" evidence="6">
    <location>
        <begin position="127"/>
        <end position="150"/>
    </location>
</feature>
<dbReference type="GO" id="GO:0043190">
    <property type="term" value="C:ATP-binding cassette (ABC) transporter complex"/>
    <property type="evidence" value="ECO:0007669"/>
    <property type="project" value="InterPro"/>
</dbReference>
<name>A0A6H9Z2N9_9ACTN</name>
<dbReference type="EMBL" id="WBMT01000005">
    <property type="protein sequence ID" value="KAB2349802.1"/>
    <property type="molecule type" value="Genomic_DNA"/>
</dbReference>
<dbReference type="RefSeq" id="WP_151560499.1">
    <property type="nucleotide sequence ID" value="NZ_WBMT01000005.1"/>
</dbReference>
<proteinExistence type="inferred from homology"/>
<evidence type="ECO:0000256" key="5">
    <source>
        <dbReference type="ARBA" id="ARBA00023251"/>
    </source>
</evidence>
<evidence type="ECO:0000313" key="9">
    <source>
        <dbReference type="Proteomes" id="UP000468735"/>
    </source>
</evidence>
<feature type="transmembrane region" description="Helical" evidence="6">
    <location>
        <begin position="101"/>
        <end position="121"/>
    </location>
</feature>
<dbReference type="InterPro" id="IPR052902">
    <property type="entry name" value="ABC-2_transporter"/>
</dbReference>
<dbReference type="InterPro" id="IPR047817">
    <property type="entry name" value="ABC2_TM_bact-type"/>
</dbReference>
<dbReference type="Pfam" id="PF01061">
    <property type="entry name" value="ABC2_membrane"/>
    <property type="match status" value="1"/>
</dbReference>
<keyword evidence="5" id="KW-0046">Antibiotic resistance</keyword>
<dbReference type="OrthoDB" id="3217868at2"/>
<dbReference type="PRINTS" id="PR00164">
    <property type="entry name" value="ABC2TRNSPORT"/>
</dbReference>
<evidence type="ECO:0000256" key="6">
    <source>
        <dbReference type="RuleBase" id="RU361157"/>
    </source>
</evidence>
<dbReference type="PROSITE" id="PS51012">
    <property type="entry name" value="ABC_TM2"/>
    <property type="match status" value="1"/>
</dbReference>
<dbReference type="InterPro" id="IPR000412">
    <property type="entry name" value="ABC_2_transport"/>
</dbReference>
<comment type="caution">
    <text evidence="8">The sequence shown here is derived from an EMBL/GenBank/DDBJ whole genome shotgun (WGS) entry which is preliminary data.</text>
</comment>
<dbReference type="Proteomes" id="UP000468735">
    <property type="component" value="Unassembled WGS sequence"/>
</dbReference>
<feature type="transmembrane region" description="Helical" evidence="6">
    <location>
        <begin position="157"/>
        <end position="177"/>
    </location>
</feature>
<comment type="similarity">
    <text evidence="6">Belongs to the ABC-2 integral membrane protein family.</text>
</comment>
<gene>
    <name evidence="8" type="ORF">F8566_13385</name>
</gene>
<dbReference type="GO" id="GO:0140359">
    <property type="term" value="F:ABC-type transporter activity"/>
    <property type="evidence" value="ECO:0007669"/>
    <property type="project" value="InterPro"/>
</dbReference>
<keyword evidence="3 6" id="KW-1133">Transmembrane helix</keyword>
<accession>A0A6H9Z2N9</accession>
<reference evidence="8 9" key="1">
    <citation type="submission" date="2019-09" db="EMBL/GenBank/DDBJ databases">
        <title>Actinomadura physcomitrii sp. nov., a novel actinomycete isolated from moss [Physcomitrium sphaericum (Ludw) Fuernr].</title>
        <authorList>
            <person name="Zhuang X."/>
            <person name="Liu C."/>
        </authorList>
    </citation>
    <scope>NUCLEOTIDE SEQUENCE [LARGE SCALE GENOMIC DNA]</scope>
    <source>
        <strain evidence="8 9">HMC1</strain>
    </source>
</reference>
<dbReference type="AlphaFoldDB" id="A0A6H9Z2N9"/>
<sequence length="237" mass="24966">MITEAKLLLREPITLFWSAAFPVILLIVMGLASSATQADLGGLRLIDTYQPILIAFAATAFAVQGMPTALATYRERRILRRLATTPVGPARVLAAQLTANLALILTATAAIITTGHLAFHVPLPGNGLAFLLALMLTATAMLSLGLLVAALAPSGRAAGAIGAVLFFPMMFFAGLWIPKATMPHVLRQISDFTPLGAAVQALQDSTTGQWPAPVALAMLTAYAIIFAAAAAKFFRWQ</sequence>
<keyword evidence="2 6" id="KW-0812">Transmembrane</keyword>
<organism evidence="8 9">
    <name type="scientific">Actinomadura rudentiformis</name>
    <dbReference type="NCBI Taxonomy" id="359158"/>
    <lineage>
        <taxon>Bacteria</taxon>
        <taxon>Bacillati</taxon>
        <taxon>Actinomycetota</taxon>
        <taxon>Actinomycetes</taxon>
        <taxon>Streptosporangiales</taxon>
        <taxon>Thermomonosporaceae</taxon>
        <taxon>Actinomadura</taxon>
    </lineage>
</organism>
<evidence type="ECO:0000313" key="8">
    <source>
        <dbReference type="EMBL" id="KAB2349802.1"/>
    </source>
</evidence>
<protein>
    <recommendedName>
        <fullName evidence="6">Transport permease protein</fullName>
    </recommendedName>
</protein>
<feature type="domain" description="ABC transmembrane type-2" evidence="7">
    <location>
        <begin position="13"/>
        <end position="237"/>
    </location>
</feature>